<dbReference type="GO" id="GO:0006338">
    <property type="term" value="P:chromatin remodeling"/>
    <property type="evidence" value="ECO:0007669"/>
    <property type="project" value="TreeGrafter"/>
</dbReference>
<comment type="subcellular location">
    <subcellularLocation>
        <location evidence="2">Chromosome</location>
    </subcellularLocation>
    <subcellularLocation>
        <location evidence="1">Nucleus</location>
    </subcellularLocation>
</comment>
<keyword evidence="5" id="KW-0805">Transcription regulation</keyword>
<dbReference type="InterPro" id="IPR001487">
    <property type="entry name" value="Bromodomain"/>
</dbReference>
<dbReference type="GO" id="GO:0006355">
    <property type="term" value="P:regulation of DNA-templated transcription"/>
    <property type="evidence" value="ECO:0007669"/>
    <property type="project" value="TreeGrafter"/>
</dbReference>
<name>Q4STM0_TETNG</name>
<dbReference type="InterPro" id="IPR018359">
    <property type="entry name" value="Bromodomain_CS"/>
</dbReference>
<dbReference type="PRINTS" id="PR00503">
    <property type="entry name" value="BROMODOMAIN"/>
</dbReference>
<evidence type="ECO:0000256" key="12">
    <source>
        <dbReference type="SAM" id="MobiDB-lite"/>
    </source>
</evidence>
<feature type="region of interest" description="Disordered" evidence="12">
    <location>
        <begin position="114"/>
        <end position="153"/>
    </location>
</feature>
<dbReference type="GO" id="GO:0005634">
    <property type="term" value="C:nucleus"/>
    <property type="evidence" value="ECO:0007669"/>
    <property type="project" value="UniProtKB-SubCell"/>
</dbReference>
<dbReference type="OrthoDB" id="21449at2759"/>
<evidence type="ECO:0000256" key="7">
    <source>
        <dbReference type="ARBA" id="ARBA00023163"/>
    </source>
</evidence>
<evidence type="ECO:0000259" key="13">
    <source>
        <dbReference type="PROSITE" id="PS50014"/>
    </source>
</evidence>
<reference evidence="14" key="1">
    <citation type="journal article" date="2004" name="Nature">
        <title>Genome duplication in the teleost fish Tetraodon nigroviridis reveals the early vertebrate proto-karyotype.</title>
        <authorList>
            <person name="Jaillon O."/>
            <person name="Aury J.-M."/>
            <person name="Brunet F."/>
            <person name="Petit J.-L."/>
            <person name="Stange-Thomann N."/>
            <person name="Mauceli E."/>
            <person name="Bouneau L."/>
            <person name="Fischer C."/>
            <person name="Ozouf-Costaz C."/>
            <person name="Bernot A."/>
            <person name="Nicaud S."/>
            <person name="Jaffe D."/>
            <person name="Fisher S."/>
            <person name="Lutfalla G."/>
            <person name="Dossat C."/>
            <person name="Segurens B."/>
            <person name="Dasilva C."/>
            <person name="Salanoubat M."/>
            <person name="Levy M."/>
            <person name="Boudet N."/>
            <person name="Castellano S."/>
            <person name="Anthouard V."/>
            <person name="Jubin C."/>
            <person name="Castelli V."/>
            <person name="Katinka M."/>
            <person name="Vacherie B."/>
            <person name="Biemont C."/>
            <person name="Skalli Z."/>
            <person name="Cattolico L."/>
            <person name="Poulain J."/>
            <person name="De Berardinis V."/>
            <person name="Cruaud C."/>
            <person name="Duprat S."/>
            <person name="Brottier P."/>
            <person name="Coutanceau J.-P."/>
            <person name="Gouzy J."/>
            <person name="Parra G."/>
            <person name="Lardier G."/>
            <person name="Chapple C."/>
            <person name="McKernan K.J."/>
            <person name="McEwan P."/>
            <person name="Bosak S."/>
            <person name="Kellis M."/>
            <person name="Volff J.-N."/>
            <person name="Guigo R."/>
            <person name="Zody M.C."/>
            <person name="Mesirov J."/>
            <person name="Lindblad-Toh K."/>
            <person name="Birren B."/>
            <person name="Nusbaum C."/>
            <person name="Kahn D."/>
            <person name="Robinson-Rechavi M."/>
            <person name="Laudet V."/>
            <person name="Schachter V."/>
            <person name="Quetier F."/>
            <person name="Saurin W."/>
            <person name="Scarpelli C."/>
            <person name="Wincker P."/>
            <person name="Lander E.S."/>
            <person name="Weissenbach J."/>
            <person name="Roest Crollius H."/>
        </authorList>
    </citation>
    <scope>NUCLEOTIDE SEQUENCE [LARGE SCALE GENOMIC DNA]</scope>
</reference>
<dbReference type="InterPro" id="IPR036427">
    <property type="entry name" value="Bromodomain-like_sf"/>
</dbReference>
<dbReference type="InterPro" id="IPR043509">
    <property type="entry name" value="Bromo_Brdt_II"/>
</dbReference>
<evidence type="ECO:0000256" key="4">
    <source>
        <dbReference type="ARBA" id="ARBA00022737"/>
    </source>
</evidence>
<dbReference type="PROSITE" id="PS50014">
    <property type="entry name" value="BROMODOMAIN_2"/>
    <property type="match status" value="2"/>
</dbReference>
<evidence type="ECO:0000256" key="8">
    <source>
        <dbReference type="ARBA" id="ARBA00023242"/>
    </source>
</evidence>
<dbReference type="EMBL" id="CAAE01014146">
    <property type="protein sequence ID" value="CAF96012.1"/>
    <property type="molecule type" value="Genomic_DNA"/>
</dbReference>
<dbReference type="FunFam" id="1.20.920.10:FF:000003">
    <property type="entry name" value="Bromodomain-containing protein 2"/>
    <property type="match status" value="1"/>
</dbReference>
<dbReference type="CDD" id="cd05498">
    <property type="entry name" value="Bromo_Brdt_II_like"/>
    <property type="match status" value="1"/>
</dbReference>
<dbReference type="PROSITE" id="PS00633">
    <property type="entry name" value="BROMODOMAIN_1"/>
    <property type="match status" value="2"/>
</dbReference>
<dbReference type="SMART" id="SM00297">
    <property type="entry name" value="BROMO"/>
    <property type="match status" value="2"/>
</dbReference>
<evidence type="ECO:0000313" key="14">
    <source>
        <dbReference type="EMBL" id="CAF96012.1"/>
    </source>
</evidence>
<dbReference type="AlphaFoldDB" id="Q4STM0"/>
<dbReference type="PANTHER" id="PTHR22880">
    <property type="entry name" value="FALZ-RELATED BROMODOMAIN-CONTAINING PROTEINS"/>
    <property type="match status" value="1"/>
</dbReference>
<evidence type="ECO:0000256" key="1">
    <source>
        <dbReference type="ARBA" id="ARBA00004123"/>
    </source>
</evidence>
<feature type="compositionally biased region" description="Polar residues" evidence="12">
    <location>
        <begin position="136"/>
        <end position="146"/>
    </location>
</feature>
<feature type="non-terminal residue" evidence="14">
    <location>
        <position position="261"/>
    </location>
</feature>
<dbReference type="SUPFAM" id="SSF47370">
    <property type="entry name" value="Bromodomain"/>
    <property type="match status" value="2"/>
</dbReference>
<feature type="domain" description="Bromo" evidence="13">
    <location>
        <begin position="36"/>
        <end position="108"/>
    </location>
</feature>
<sequence length="261" mass="29729">SVSGNPPPPEAINSRRPGRATNQLSYLERVVIKALWRHPFSWPFQQPVDAVALGLLDYYTVITNPMDLSTITKRLKNKYYWQASECIQDLNTMFSNCYAYNEIKKSLKRKLASSPLTPSPVASSQVSPRGDRVTPATLSCRSSSGRSIKPPRKDFPFEHKKVRLSAPLKCCSDVLKEMLSKRHYAYAWPFYVPVDVVALGLHDYHDIIKQPMDLSTIRKKMDQGEYAEAAEFAADVQLMFSNCYKYNPPSHEVVHMARKLQ</sequence>
<organism evidence="14">
    <name type="scientific">Tetraodon nigroviridis</name>
    <name type="common">Spotted green pufferfish</name>
    <name type="synonym">Chelonodon nigroviridis</name>
    <dbReference type="NCBI Taxonomy" id="99883"/>
    <lineage>
        <taxon>Eukaryota</taxon>
        <taxon>Metazoa</taxon>
        <taxon>Chordata</taxon>
        <taxon>Craniata</taxon>
        <taxon>Vertebrata</taxon>
        <taxon>Euteleostomi</taxon>
        <taxon>Actinopterygii</taxon>
        <taxon>Neopterygii</taxon>
        <taxon>Teleostei</taxon>
        <taxon>Neoteleostei</taxon>
        <taxon>Acanthomorphata</taxon>
        <taxon>Eupercaria</taxon>
        <taxon>Tetraodontiformes</taxon>
        <taxon>Tetradontoidea</taxon>
        <taxon>Tetraodontidae</taxon>
        <taxon>Tetraodon</taxon>
    </lineage>
</organism>
<evidence type="ECO:0000256" key="6">
    <source>
        <dbReference type="ARBA" id="ARBA00023117"/>
    </source>
</evidence>
<dbReference type="GO" id="GO:0000785">
    <property type="term" value="C:chromatin"/>
    <property type="evidence" value="ECO:0007669"/>
    <property type="project" value="TreeGrafter"/>
</dbReference>
<feature type="non-terminal residue" evidence="14">
    <location>
        <position position="1"/>
    </location>
</feature>
<evidence type="ECO:0000256" key="9">
    <source>
        <dbReference type="ARBA" id="ARBA00040998"/>
    </source>
</evidence>
<evidence type="ECO:0000256" key="11">
    <source>
        <dbReference type="PROSITE-ProRule" id="PRU00035"/>
    </source>
</evidence>
<keyword evidence="4" id="KW-0677">Repeat</keyword>
<dbReference type="Gene3D" id="1.20.920.10">
    <property type="entry name" value="Bromodomain-like"/>
    <property type="match status" value="2"/>
</dbReference>
<feature type="domain" description="Bromo" evidence="13">
    <location>
        <begin position="182"/>
        <end position="254"/>
    </location>
</feature>
<dbReference type="Pfam" id="PF00439">
    <property type="entry name" value="Bromodomain"/>
    <property type="match status" value="2"/>
</dbReference>
<keyword evidence="7" id="KW-0804">Transcription</keyword>
<dbReference type="InterPro" id="IPR050935">
    <property type="entry name" value="Bromo_chromatin_reader"/>
</dbReference>
<gene>
    <name evidence="14" type="ORF">GSTENG00012878001</name>
</gene>
<reference evidence="14" key="2">
    <citation type="submission" date="2004-02" db="EMBL/GenBank/DDBJ databases">
        <authorList>
            <consortium name="Genoscope"/>
            <consortium name="Whitehead Institute Centre for Genome Research"/>
        </authorList>
    </citation>
    <scope>NUCLEOTIDE SEQUENCE</scope>
</reference>
<keyword evidence="6 11" id="KW-0103">Bromodomain</keyword>
<evidence type="ECO:0000256" key="10">
    <source>
        <dbReference type="ARBA" id="ARBA00046861"/>
    </source>
</evidence>
<proteinExistence type="predicted"/>
<evidence type="ECO:0000256" key="2">
    <source>
        <dbReference type="ARBA" id="ARBA00004286"/>
    </source>
</evidence>
<comment type="subunit">
    <text evidence="10">Homodimer. Interacts with E2F1. Interacts with (acetylated) STAT3; promoting STAT3 recruitment to chromatin. Interacts with CTCF; promoting BRD2 recruitment to chromatin.</text>
</comment>
<protein>
    <recommendedName>
        <fullName evidence="9">Bromodomain-containing protein 2</fullName>
    </recommendedName>
</protein>
<dbReference type="KEGG" id="tng:GSTEN00012878G001"/>
<feature type="compositionally biased region" description="Polar residues" evidence="12">
    <location>
        <begin position="114"/>
        <end position="127"/>
    </location>
</feature>
<evidence type="ECO:0000256" key="5">
    <source>
        <dbReference type="ARBA" id="ARBA00023015"/>
    </source>
</evidence>
<dbReference type="PANTHER" id="PTHR22880:SF240">
    <property type="entry name" value="BROMODOMAIN-CONTAINING PROTEIN 2"/>
    <property type="match status" value="1"/>
</dbReference>
<evidence type="ECO:0000256" key="3">
    <source>
        <dbReference type="ARBA" id="ARBA00022454"/>
    </source>
</evidence>
<keyword evidence="3" id="KW-0158">Chromosome</keyword>
<comment type="caution">
    <text evidence="14">The sequence shown here is derived from an EMBL/GenBank/DDBJ whole genome shotgun (WGS) entry which is preliminary data.</text>
</comment>
<keyword evidence="8" id="KW-0539">Nucleus</keyword>
<accession>Q4STM0</accession>